<evidence type="ECO:0000313" key="1">
    <source>
        <dbReference type="EMBL" id="MBV4547043.1"/>
    </source>
</evidence>
<sequence>MTDLSDAVLVTLPKEIDISVRFDLRLSPRTDSEESSWYVAIVYEDEVPFQTNDPNGAPSSQKPLRVICSRPAVFKMSSWPKDLTQDLSVRMLSSGSPVVADQAVDDKAGVHASASRIDVVKHRVSEKAHEAGACMDTAGT</sequence>
<keyword evidence="2" id="KW-1185">Reference proteome</keyword>
<protein>
    <submittedName>
        <fullName evidence="1">Uncharacterized protein</fullName>
    </submittedName>
</protein>
<name>A0ABS6RLH1_9PSED</name>
<dbReference type="Proteomes" id="UP001048763">
    <property type="component" value="Unassembled WGS sequence"/>
</dbReference>
<evidence type="ECO:0000313" key="2">
    <source>
        <dbReference type="Proteomes" id="UP001048763"/>
    </source>
</evidence>
<dbReference type="RefSeq" id="WP_217864061.1">
    <property type="nucleotide sequence ID" value="NZ_JAHSTX010000001.1"/>
</dbReference>
<gene>
    <name evidence="1" type="ORF">KVG85_13125</name>
</gene>
<comment type="caution">
    <text evidence="1">The sequence shown here is derived from an EMBL/GenBank/DDBJ whole genome shotgun (WGS) entry which is preliminary data.</text>
</comment>
<organism evidence="1 2">
    <name type="scientific">Pseudomonas triticicola</name>
    <dbReference type="NCBI Taxonomy" id="2842345"/>
    <lineage>
        <taxon>Bacteria</taxon>
        <taxon>Pseudomonadati</taxon>
        <taxon>Pseudomonadota</taxon>
        <taxon>Gammaproteobacteria</taxon>
        <taxon>Pseudomonadales</taxon>
        <taxon>Pseudomonadaceae</taxon>
        <taxon>Pseudomonas</taxon>
    </lineage>
</organism>
<accession>A0ABS6RLH1</accession>
<proteinExistence type="predicted"/>
<dbReference type="EMBL" id="JAHSTX010000001">
    <property type="protein sequence ID" value="MBV4547043.1"/>
    <property type="molecule type" value="Genomic_DNA"/>
</dbReference>
<reference evidence="1" key="1">
    <citation type="submission" date="2021-06" db="EMBL/GenBank/DDBJ databases">
        <title>Updating the genus Pseudomonas: Description of 43 new species and partition of the Pseudomonas putida group.</title>
        <authorList>
            <person name="Girard L."/>
            <person name="Lood C."/>
            <person name="Vandamme P."/>
            <person name="Rokni-Zadeh H."/>
            <person name="Van Noort V."/>
            <person name="Hofte M."/>
            <person name="Lavigne R."/>
            <person name="De Mot R."/>
        </authorList>
    </citation>
    <scope>NUCLEOTIDE SEQUENCE</scope>
    <source>
        <strain evidence="1">SWRI88</strain>
    </source>
</reference>